<dbReference type="EMBL" id="LAZR01034713">
    <property type="protein sequence ID" value="KKL44564.1"/>
    <property type="molecule type" value="Genomic_DNA"/>
</dbReference>
<reference evidence="1" key="1">
    <citation type="journal article" date="2015" name="Nature">
        <title>Complex archaea that bridge the gap between prokaryotes and eukaryotes.</title>
        <authorList>
            <person name="Spang A."/>
            <person name="Saw J.H."/>
            <person name="Jorgensen S.L."/>
            <person name="Zaremba-Niedzwiedzka K."/>
            <person name="Martijn J."/>
            <person name="Lind A.E."/>
            <person name="van Eijk R."/>
            <person name="Schleper C."/>
            <person name="Guy L."/>
            <person name="Ettema T.J."/>
        </authorList>
    </citation>
    <scope>NUCLEOTIDE SEQUENCE</scope>
</reference>
<accession>A0A0F9C5V2</accession>
<organism evidence="1">
    <name type="scientific">marine sediment metagenome</name>
    <dbReference type="NCBI Taxonomy" id="412755"/>
    <lineage>
        <taxon>unclassified sequences</taxon>
        <taxon>metagenomes</taxon>
        <taxon>ecological metagenomes</taxon>
    </lineage>
</organism>
<dbReference type="AlphaFoldDB" id="A0A0F9C5V2"/>
<evidence type="ECO:0000313" key="1">
    <source>
        <dbReference type="EMBL" id="KKL44564.1"/>
    </source>
</evidence>
<proteinExistence type="predicted"/>
<feature type="non-terminal residue" evidence="1">
    <location>
        <position position="63"/>
    </location>
</feature>
<sequence>MGATDGRPLVTRLADDGSIIGEKRDLARHQPSLAVAALPAPATFNTLNGLPVRDEFLLDRQGL</sequence>
<protein>
    <submittedName>
        <fullName evidence="1">Uncharacterized protein</fullName>
    </submittedName>
</protein>
<gene>
    <name evidence="1" type="ORF">LCGC14_2364470</name>
</gene>
<comment type="caution">
    <text evidence="1">The sequence shown here is derived from an EMBL/GenBank/DDBJ whole genome shotgun (WGS) entry which is preliminary data.</text>
</comment>
<name>A0A0F9C5V2_9ZZZZ</name>